<protein>
    <submittedName>
        <fullName evidence="1">Uncharacterized protein</fullName>
    </submittedName>
</protein>
<proteinExistence type="predicted"/>
<evidence type="ECO:0000313" key="2">
    <source>
        <dbReference type="Proteomes" id="UP000035067"/>
    </source>
</evidence>
<dbReference type="AlphaFoldDB" id="A0A0G2HNW8"/>
<dbReference type="Proteomes" id="UP000035067">
    <property type="component" value="Unassembled WGS sequence"/>
</dbReference>
<name>A0A0G2HNW8_9SYNE</name>
<sequence>MGSEHLVVGVDSVYRAEVPAADRDYSRSKWSEGGFPYGNIAWTGARRADFKRLKGKSVFANVDVPLGDTASVDMEGRLMWAGTVFRYAPSVGTFDILHPSADLLQQQVRMPDP</sequence>
<dbReference type="EMBL" id="JXQG01000002">
    <property type="protein sequence ID" value="KKZ13351.1"/>
    <property type="molecule type" value="Genomic_DNA"/>
</dbReference>
<gene>
    <name evidence="1" type="ORF">TE42_00810</name>
</gene>
<dbReference type="PATRIC" id="fig|1604020.3.peg.488"/>
<evidence type="ECO:0000313" key="1">
    <source>
        <dbReference type="EMBL" id="KKZ13351.1"/>
    </source>
</evidence>
<accession>A0A0G2HNW8</accession>
<comment type="caution">
    <text evidence="1">The sequence shown here is derived from an EMBL/GenBank/DDBJ whole genome shotgun (WGS) entry which is preliminary data.</text>
</comment>
<reference evidence="1 2" key="1">
    <citation type="submission" date="2015-01" db="EMBL/GenBank/DDBJ databases">
        <title>Lifestyle Evolution in Cyanobacterial Symbionts of Sponges.</title>
        <authorList>
            <person name="Burgsdorf I."/>
            <person name="Slaby B.M."/>
            <person name="Handley K.M."/>
            <person name="Haber M."/>
            <person name="Blom J."/>
            <person name="Marshall C.W."/>
            <person name="Gilbert J.A."/>
            <person name="Hentschel U."/>
            <person name="Steindler L."/>
        </authorList>
    </citation>
    <scope>NUCLEOTIDE SEQUENCE [LARGE SCALE GENOMIC DNA]</scope>
    <source>
        <strain evidence="1">SP3</strain>
    </source>
</reference>
<organism evidence="1 2">
    <name type="scientific">Candidatus Synechococcus spongiarum SP3</name>
    <dbReference type="NCBI Taxonomy" id="1604020"/>
    <lineage>
        <taxon>Bacteria</taxon>
        <taxon>Bacillati</taxon>
        <taxon>Cyanobacteriota</taxon>
        <taxon>Cyanophyceae</taxon>
        <taxon>Synechococcales</taxon>
        <taxon>Synechococcaceae</taxon>
        <taxon>Synechococcus</taxon>
    </lineage>
</organism>